<dbReference type="InterPro" id="IPR020846">
    <property type="entry name" value="MFS_dom"/>
</dbReference>
<sequence length="397" mass="43640">MEEKTNGLPRSFYIVSVASFLFQLSRFTTQPIFTLYVLEMGASLLQLGFILSIQSILMVVVRIPFTMVAERIGKNRMLVIAFIIQATAPLLYAFAPDPTWFYIIPFYQIIASGSFNQIAMATASNMAPARRQGDALGRYMTFMSMGMFVGPLITSFLVAFISYRQLYLVTALFPAVGLALFLRYMPKREEMSQALADPEGEKTSTVDTLRVILRNRNVLVLTLIRTTYSMSNTVFTSLFALYAVERLGFTPSMASLLFSVVGFSNAFIKFPAGRLADRLGAKMVLMASFSTLILVFVSLAYLRGFVPILVSLVLFGACWGTRAVTEWTTLANTVTAETKAMAMSYLSSIWGVGATLGSLMVGLVGGALPFSTIFLILALINVPALPAIYVMKGSEEN</sequence>
<feature type="transmembrane region" description="Helical" evidence="1">
    <location>
        <begin position="280"/>
        <end position="299"/>
    </location>
</feature>
<dbReference type="SUPFAM" id="SSF103473">
    <property type="entry name" value="MFS general substrate transporter"/>
    <property type="match status" value="1"/>
</dbReference>
<organism evidence="3">
    <name type="scientific">marine sediment metagenome</name>
    <dbReference type="NCBI Taxonomy" id="412755"/>
    <lineage>
        <taxon>unclassified sequences</taxon>
        <taxon>metagenomes</taxon>
        <taxon>ecological metagenomes</taxon>
    </lineage>
</organism>
<proteinExistence type="predicted"/>
<dbReference type="GO" id="GO:0022857">
    <property type="term" value="F:transmembrane transporter activity"/>
    <property type="evidence" value="ECO:0007669"/>
    <property type="project" value="InterPro"/>
</dbReference>
<dbReference type="Pfam" id="PF07690">
    <property type="entry name" value="MFS_1"/>
    <property type="match status" value="1"/>
</dbReference>
<feature type="transmembrane region" description="Helical" evidence="1">
    <location>
        <begin position="77"/>
        <end position="94"/>
    </location>
</feature>
<evidence type="ECO:0000256" key="1">
    <source>
        <dbReference type="SAM" id="Phobius"/>
    </source>
</evidence>
<accession>X1M4I6</accession>
<keyword evidence="1" id="KW-0472">Membrane</keyword>
<dbReference type="Gene3D" id="1.20.1250.20">
    <property type="entry name" value="MFS general substrate transporter like domains"/>
    <property type="match status" value="2"/>
</dbReference>
<reference evidence="3" key="1">
    <citation type="journal article" date="2014" name="Front. Microbiol.">
        <title>High frequency of phylogenetically diverse reductive dehalogenase-homologous genes in deep subseafloor sedimentary metagenomes.</title>
        <authorList>
            <person name="Kawai M."/>
            <person name="Futagami T."/>
            <person name="Toyoda A."/>
            <person name="Takaki Y."/>
            <person name="Nishi S."/>
            <person name="Hori S."/>
            <person name="Arai W."/>
            <person name="Tsubouchi T."/>
            <person name="Morono Y."/>
            <person name="Uchiyama I."/>
            <person name="Ito T."/>
            <person name="Fujiyama A."/>
            <person name="Inagaki F."/>
            <person name="Takami H."/>
        </authorList>
    </citation>
    <scope>NUCLEOTIDE SEQUENCE</scope>
    <source>
        <strain evidence="3">Expedition CK06-06</strain>
    </source>
</reference>
<gene>
    <name evidence="3" type="ORF">S06H3_13200</name>
</gene>
<feature type="transmembrane region" description="Helical" evidence="1">
    <location>
        <begin position="100"/>
        <end position="119"/>
    </location>
</feature>
<name>X1M4I6_9ZZZZ</name>
<keyword evidence="1" id="KW-1133">Transmembrane helix</keyword>
<evidence type="ECO:0000259" key="2">
    <source>
        <dbReference type="PROSITE" id="PS50850"/>
    </source>
</evidence>
<feature type="transmembrane region" description="Helical" evidence="1">
    <location>
        <begin position="139"/>
        <end position="160"/>
    </location>
</feature>
<feature type="transmembrane region" description="Helical" evidence="1">
    <location>
        <begin position="218"/>
        <end position="243"/>
    </location>
</feature>
<dbReference type="InterPro" id="IPR036259">
    <property type="entry name" value="MFS_trans_sf"/>
</dbReference>
<keyword evidence="1" id="KW-0812">Transmembrane</keyword>
<protein>
    <recommendedName>
        <fullName evidence="2">Major facilitator superfamily (MFS) profile domain-containing protein</fullName>
    </recommendedName>
</protein>
<feature type="domain" description="Major facilitator superfamily (MFS) profile" evidence="2">
    <location>
        <begin position="11"/>
        <end position="396"/>
    </location>
</feature>
<dbReference type="PROSITE" id="PS50850">
    <property type="entry name" value="MFS"/>
    <property type="match status" value="1"/>
</dbReference>
<dbReference type="PANTHER" id="PTHR23518:SF2">
    <property type="entry name" value="MAJOR FACILITATOR SUPERFAMILY TRANSPORTER"/>
    <property type="match status" value="1"/>
</dbReference>
<feature type="transmembrane region" description="Helical" evidence="1">
    <location>
        <begin position="12"/>
        <end position="38"/>
    </location>
</feature>
<feature type="transmembrane region" description="Helical" evidence="1">
    <location>
        <begin position="166"/>
        <end position="185"/>
    </location>
</feature>
<dbReference type="PANTHER" id="PTHR23518">
    <property type="entry name" value="C-METHYLTRANSFERASE"/>
    <property type="match status" value="1"/>
</dbReference>
<dbReference type="EMBL" id="BARV01006444">
    <property type="protein sequence ID" value="GAI12966.1"/>
    <property type="molecule type" value="Genomic_DNA"/>
</dbReference>
<feature type="transmembrane region" description="Helical" evidence="1">
    <location>
        <begin position="345"/>
        <end position="364"/>
    </location>
</feature>
<evidence type="ECO:0000313" key="3">
    <source>
        <dbReference type="EMBL" id="GAI12966.1"/>
    </source>
</evidence>
<dbReference type="InterPro" id="IPR011701">
    <property type="entry name" value="MFS"/>
</dbReference>
<feature type="transmembrane region" description="Helical" evidence="1">
    <location>
        <begin position="305"/>
        <end position="324"/>
    </location>
</feature>
<dbReference type="CDD" id="cd17325">
    <property type="entry name" value="MFS_MdtG_SLC18_like"/>
    <property type="match status" value="1"/>
</dbReference>
<dbReference type="AlphaFoldDB" id="X1M4I6"/>
<feature type="transmembrane region" description="Helical" evidence="1">
    <location>
        <begin position="249"/>
        <end position="268"/>
    </location>
</feature>
<feature type="transmembrane region" description="Helical" evidence="1">
    <location>
        <begin position="370"/>
        <end position="391"/>
    </location>
</feature>
<feature type="transmembrane region" description="Helical" evidence="1">
    <location>
        <begin position="44"/>
        <end position="65"/>
    </location>
</feature>
<comment type="caution">
    <text evidence="3">The sequence shown here is derived from an EMBL/GenBank/DDBJ whole genome shotgun (WGS) entry which is preliminary data.</text>
</comment>